<dbReference type="Proteomes" id="UP001220324">
    <property type="component" value="Unassembled WGS sequence"/>
</dbReference>
<dbReference type="Pfam" id="PF00583">
    <property type="entry name" value="Acetyltransf_1"/>
    <property type="match status" value="1"/>
</dbReference>
<dbReference type="GO" id="GO:0016747">
    <property type="term" value="F:acyltransferase activity, transferring groups other than amino-acyl groups"/>
    <property type="evidence" value="ECO:0007669"/>
    <property type="project" value="InterPro"/>
</dbReference>
<dbReference type="InterPro" id="IPR016181">
    <property type="entry name" value="Acyl_CoA_acyltransferase"/>
</dbReference>
<proteinExistence type="predicted"/>
<keyword evidence="3" id="KW-1185">Reference proteome</keyword>
<reference evidence="2 3" key="1">
    <citation type="journal article" date="2023" name="IMA Fungus">
        <title>Comparative genomic study of the Penicillium genus elucidates a diverse pangenome and 15 lateral gene transfer events.</title>
        <authorList>
            <person name="Petersen C."/>
            <person name="Sorensen T."/>
            <person name="Nielsen M.R."/>
            <person name="Sondergaard T.E."/>
            <person name="Sorensen J.L."/>
            <person name="Fitzpatrick D.A."/>
            <person name="Frisvad J.C."/>
            <person name="Nielsen K.L."/>
        </authorList>
    </citation>
    <scope>NUCLEOTIDE SEQUENCE [LARGE SCALE GENOMIC DNA]</scope>
    <source>
        <strain evidence="2 3">IBT 35679</strain>
    </source>
</reference>
<protein>
    <recommendedName>
        <fullName evidence="1">N-acetyltransferase domain-containing protein</fullName>
    </recommendedName>
</protein>
<dbReference type="InterPro" id="IPR000182">
    <property type="entry name" value="GNAT_dom"/>
</dbReference>
<dbReference type="AlphaFoldDB" id="A0AAD6D164"/>
<gene>
    <name evidence="2" type="ORF">N7494_004716</name>
</gene>
<feature type="domain" description="N-acetyltransferase" evidence="1">
    <location>
        <begin position="111"/>
        <end position="244"/>
    </location>
</feature>
<dbReference type="PROSITE" id="PS51186">
    <property type="entry name" value="GNAT"/>
    <property type="match status" value="1"/>
</dbReference>
<dbReference type="CDD" id="cd04301">
    <property type="entry name" value="NAT_SF"/>
    <property type="match status" value="1"/>
</dbReference>
<dbReference type="SUPFAM" id="SSF55729">
    <property type="entry name" value="Acyl-CoA N-acyltransferases (Nat)"/>
    <property type="match status" value="1"/>
</dbReference>
<evidence type="ECO:0000313" key="2">
    <source>
        <dbReference type="EMBL" id="KAJ5547131.1"/>
    </source>
</evidence>
<evidence type="ECO:0000259" key="1">
    <source>
        <dbReference type="PROSITE" id="PS51186"/>
    </source>
</evidence>
<evidence type="ECO:0000313" key="3">
    <source>
        <dbReference type="Proteomes" id="UP001220324"/>
    </source>
</evidence>
<organism evidence="2 3">
    <name type="scientific">Penicillium frequentans</name>
    <dbReference type="NCBI Taxonomy" id="3151616"/>
    <lineage>
        <taxon>Eukaryota</taxon>
        <taxon>Fungi</taxon>
        <taxon>Dikarya</taxon>
        <taxon>Ascomycota</taxon>
        <taxon>Pezizomycotina</taxon>
        <taxon>Eurotiomycetes</taxon>
        <taxon>Eurotiomycetidae</taxon>
        <taxon>Eurotiales</taxon>
        <taxon>Aspergillaceae</taxon>
        <taxon>Penicillium</taxon>
    </lineage>
</organism>
<dbReference type="EMBL" id="JAQIZZ010000003">
    <property type="protein sequence ID" value="KAJ5547131.1"/>
    <property type="molecule type" value="Genomic_DNA"/>
</dbReference>
<name>A0AAD6D164_9EURO</name>
<sequence length="244" mass="28376">LASIRHLGYPLLDYKSILISYFYNTLCLSRMSSESKVILIPWDYDSAFHRAVLSKQREECSWHQEKVEKEWRELQAKGRKCIYWITSDKLSDTAQSINAVPRQASHQAFIPIGHISIDSLNPDANHLHLDIPSSGVFWIKTFYVSHSVQGQGIGRAAMDEAEKMAAREPLNARTLMLDTVERNDQLREEFALFTYGSLPKDPNQDWYARRGYQVIRTVQNYYRIVDRNGKLWDTKTVFMRKDIA</sequence>
<accession>A0AAD6D164</accession>
<dbReference type="Gene3D" id="3.40.630.30">
    <property type="match status" value="1"/>
</dbReference>
<feature type="non-terminal residue" evidence="2">
    <location>
        <position position="1"/>
    </location>
</feature>
<comment type="caution">
    <text evidence="2">The sequence shown here is derived from an EMBL/GenBank/DDBJ whole genome shotgun (WGS) entry which is preliminary data.</text>
</comment>